<sequence length="143" mass="17080">MQFLIRHGTASLNSYNEDMYRTLLESYQHLEQEMAAVAAEWQECEKRIDDYVDEQLLFKVEGQNLTNQRTEPHKSLISKNTLKTKQRMLKEDWEFFKQRRFIEEQLTSSKKSLAGDSNFTDTMRMLSSRLSIPDCPNCNYRRR</sequence>
<dbReference type="PANTHER" id="PTHR15109:SF2">
    <property type="entry name" value="PROTEIN FAM193A"/>
    <property type="match status" value="1"/>
</dbReference>
<dbReference type="AlphaFoldDB" id="A0A061A722"/>
<evidence type="ECO:0000313" key="3">
    <source>
        <dbReference type="Proteomes" id="UP000193380"/>
    </source>
</evidence>
<evidence type="ECO:0000313" key="2">
    <source>
        <dbReference type="EMBL" id="CDR18899.1"/>
    </source>
</evidence>
<accession>A0A061A722</accession>
<name>A0A061A722_ONCMY</name>
<evidence type="ECO:0000256" key="1">
    <source>
        <dbReference type="SAM" id="Coils"/>
    </source>
</evidence>
<organism evidence="2 3">
    <name type="scientific">Oncorhynchus mykiss</name>
    <name type="common">Rainbow trout</name>
    <name type="synonym">Salmo gairdneri</name>
    <dbReference type="NCBI Taxonomy" id="8022"/>
    <lineage>
        <taxon>Eukaryota</taxon>
        <taxon>Metazoa</taxon>
        <taxon>Chordata</taxon>
        <taxon>Craniata</taxon>
        <taxon>Vertebrata</taxon>
        <taxon>Euteleostomi</taxon>
        <taxon>Actinopterygii</taxon>
        <taxon>Neopterygii</taxon>
        <taxon>Teleostei</taxon>
        <taxon>Protacanthopterygii</taxon>
        <taxon>Salmoniformes</taxon>
        <taxon>Salmonidae</taxon>
        <taxon>Salmoninae</taxon>
        <taxon>Oncorhynchus</taxon>
    </lineage>
</organism>
<dbReference type="EMBL" id="FR980539">
    <property type="protein sequence ID" value="CDR18899.1"/>
    <property type="molecule type" value="Genomic_DNA"/>
</dbReference>
<keyword evidence="1" id="KW-0175">Coiled coil</keyword>
<dbReference type="PANTHER" id="PTHR15109">
    <property type="entry name" value="AGAP004327-PA"/>
    <property type="match status" value="1"/>
</dbReference>
<protein>
    <submittedName>
        <fullName evidence="2">Uncharacterized protein</fullName>
    </submittedName>
</protein>
<reference evidence="2" key="2">
    <citation type="submission" date="2014-03" db="EMBL/GenBank/DDBJ databases">
        <authorList>
            <person name="Genoscope - CEA"/>
        </authorList>
    </citation>
    <scope>NUCLEOTIDE SEQUENCE</scope>
</reference>
<gene>
    <name evidence="2" type="ORF">GSONMT00060479001</name>
</gene>
<dbReference type="Proteomes" id="UP000193380">
    <property type="component" value="Unassembled WGS sequence"/>
</dbReference>
<dbReference type="PaxDb" id="8022-A0A061A722"/>
<feature type="coiled-coil region" evidence="1">
    <location>
        <begin position="20"/>
        <end position="47"/>
    </location>
</feature>
<dbReference type="InterPro" id="IPR029717">
    <property type="entry name" value="FAM193"/>
</dbReference>
<reference evidence="2" key="1">
    <citation type="journal article" date="2014" name="Nat. Commun.">
        <title>The rainbow trout genome provides novel insights into evolution after whole-genome duplication in vertebrates.</title>
        <authorList>
            <person name="Berthelot C."/>
            <person name="Brunet F."/>
            <person name="Chalopin D."/>
            <person name="Juanchich A."/>
            <person name="Bernard M."/>
            <person name="Noel B."/>
            <person name="Bento P."/>
            <person name="Da Silva C."/>
            <person name="Labadie K."/>
            <person name="Alberti A."/>
            <person name="Aury J.M."/>
            <person name="Louis A."/>
            <person name="Dehais P."/>
            <person name="Bardou P."/>
            <person name="Montfort J."/>
            <person name="Klopp C."/>
            <person name="Cabau C."/>
            <person name="Gaspin C."/>
            <person name="Thorgaard G.H."/>
            <person name="Boussaha M."/>
            <person name="Quillet E."/>
            <person name="Guyomard R."/>
            <person name="Galiana D."/>
            <person name="Bobe J."/>
            <person name="Volff J.N."/>
            <person name="Genet C."/>
            <person name="Wincker P."/>
            <person name="Jaillon O."/>
            <person name="Roest Crollius H."/>
            <person name="Guiguen Y."/>
        </authorList>
    </citation>
    <scope>NUCLEOTIDE SEQUENCE [LARGE SCALE GENOMIC DNA]</scope>
</reference>
<dbReference type="STRING" id="8022.A0A061A722"/>
<proteinExistence type="predicted"/>